<dbReference type="OrthoDB" id="3267419at2759"/>
<dbReference type="PANTHER" id="PTHR31366">
    <property type="entry name" value="UPF0739 PROTEIN C1ORF74"/>
    <property type="match status" value="1"/>
</dbReference>
<accession>A0A5C5FWG9</accession>
<dbReference type="InterPro" id="IPR027850">
    <property type="entry name" value="DUF4504"/>
</dbReference>
<reference evidence="1 2" key="1">
    <citation type="submission" date="2019-03" db="EMBL/GenBank/DDBJ databases">
        <title>Rhodosporidium diobovatum UCD-FST 08-225 genome sequencing, assembly, and annotation.</title>
        <authorList>
            <person name="Fakankun I.U."/>
            <person name="Fristensky B."/>
            <person name="Levin D.B."/>
        </authorList>
    </citation>
    <scope>NUCLEOTIDE SEQUENCE [LARGE SCALE GENOMIC DNA]</scope>
    <source>
        <strain evidence="1 2">UCD-FST 08-225</strain>
    </source>
</reference>
<organism evidence="1 2">
    <name type="scientific">Rhodotorula diobovata</name>
    <dbReference type="NCBI Taxonomy" id="5288"/>
    <lineage>
        <taxon>Eukaryota</taxon>
        <taxon>Fungi</taxon>
        <taxon>Dikarya</taxon>
        <taxon>Basidiomycota</taxon>
        <taxon>Pucciniomycotina</taxon>
        <taxon>Microbotryomycetes</taxon>
        <taxon>Sporidiobolales</taxon>
        <taxon>Sporidiobolaceae</taxon>
        <taxon>Rhodotorula</taxon>
    </lineage>
</organism>
<dbReference type="PANTHER" id="PTHR31366:SF2">
    <property type="entry name" value="UPF0739 PROTEIN C1ORF74"/>
    <property type="match status" value="1"/>
</dbReference>
<dbReference type="AlphaFoldDB" id="A0A5C5FWG9"/>
<dbReference type="EMBL" id="SOZI01000062">
    <property type="protein sequence ID" value="TNY20606.1"/>
    <property type="molecule type" value="Genomic_DNA"/>
</dbReference>
<proteinExistence type="predicted"/>
<evidence type="ECO:0000313" key="1">
    <source>
        <dbReference type="EMBL" id="TNY20606.1"/>
    </source>
</evidence>
<gene>
    <name evidence="1" type="ORF">DMC30DRAFT_244463</name>
</gene>
<comment type="caution">
    <text evidence="1">The sequence shown here is derived from an EMBL/GenBank/DDBJ whole genome shotgun (WGS) entry which is preliminary data.</text>
</comment>
<dbReference type="Pfam" id="PF14953">
    <property type="entry name" value="DUF4504"/>
    <property type="match status" value="1"/>
</dbReference>
<protein>
    <submittedName>
        <fullName evidence="1">Uncharacterized protein</fullName>
    </submittedName>
</protein>
<evidence type="ECO:0000313" key="2">
    <source>
        <dbReference type="Proteomes" id="UP000311382"/>
    </source>
</evidence>
<keyword evidence="2" id="KW-1185">Reference proteome</keyword>
<name>A0A5C5FWG9_9BASI</name>
<dbReference type="Proteomes" id="UP000311382">
    <property type="component" value="Unassembled WGS sequence"/>
</dbReference>
<sequence length="258" mass="27089">MSSPVQLPQELLAAVEEALPRSKRRATAALARDLAGAWWGLRTAVLVDSCMLSESDAAALGSQLAKASIDALFVLHEPVSGQTLVVNRELLKARLDKPDVAIVDVGGRVPVVLPSPPPSLSALLDSLSSSVAASSASYITLVLPDPSRPQDLVPLVGLLLDYPVAYSLGASEGPNCVGGRELVVVEAALFGPRGTRERLLSFSYPCGLPSGPEGSLLVERLHLTLSTRLAAAQAVHPELEGAQIEVEERMVVLDQVAL</sequence>